<accession>A0A151J858</accession>
<feature type="compositionally biased region" description="Basic and acidic residues" evidence="1">
    <location>
        <begin position="186"/>
        <end position="213"/>
    </location>
</feature>
<evidence type="ECO:0000313" key="4">
    <source>
        <dbReference type="Proteomes" id="UP000078492"/>
    </source>
</evidence>
<dbReference type="AlphaFoldDB" id="A0A151J858"/>
<dbReference type="EMBL" id="KQ979561">
    <property type="protein sequence ID" value="KYN21037.1"/>
    <property type="molecule type" value="Genomic_DNA"/>
</dbReference>
<dbReference type="Proteomes" id="UP000078492">
    <property type="component" value="Unassembled WGS sequence"/>
</dbReference>
<gene>
    <name evidence="3" type="ORF">ALC57_06598</name>
</gene>
<protein>
    <submittedName>
        <fullName evidence="3">Uncharacterized protein</fullName>
    </submittedName>
</protein>
<reference evidence="3 4" key="1">
    <citation type="submission" date="2015-09" db="EMBL/GenBank/DDBJ databases">
        <title>Trachymyrmex cornetzi WGS genome.</title>
        <authorList>
            <person name="Nygaard S."/>
            <person name="Hu H."/>
            <person name="Boomsma J."/>
            <person name="Zhang G."/>
        </authorList>
    </citation>
    <scope>NUCLEOTIDE SEQUENCE [LARGE SCALE GENOMIC DNA]</scope>
    <source>
        <strain evidence="3">Tcor2-1</strain>
        <tissue evidence="3">Whole body</tissue>
    </source>
</reference>
<sequence>MGPRKHSKALAACLGITTCTSCFPFEPTEVSAFYFVTPYNQVREQTLVGAPWVVCNKHTKTSNFRRCPAFPPEKESSAPPTSRHDDAFVHAASSQTSRKTDPRETEAPDLLEHHISSLRFSGNLLLDPTVSHFAQSQPTSGKYPPMSFGESSFVIHLQIETHFSPCPKGPTERSRISSRAADEDEKFPRDFYGDNAPGRKDNAPGNTEREGHDYPLLFLPTGCRGVTPDGIYEAARKTTDEI</sequence>
<proteinExistence type="predicted"/>
<feature type="signal peptide" evidence="2">
    <location>
        <begin position="1"/>
        <end position="22"/>
    </location>
</feature>
<name>A0A151J858_9HYME</name>
<keyword evidence="4" id="KW-1185">Reference proteome</keyword>
<evidence type="ECO:0000256" key="1">
    <source>
        <dbReference type="SAM" id="MobiDB-lite"/>
    </source>
</evidence>
<feature type="region of interest" description="Disordered" evidence="1">
    <location>
        <begin position="164"/>
        <end position="216"/>
    </location>
</feature>
<feature type="compositionally biased region" description="Basic and acidic residues" evidence="1">
    <location>
        <begin position="72"/>
        <end position="88"/>
    </location>
</feature>
<evidence type="ECO:0000256" key="2">
    <source>
        <dbReference type="SAM" id="SignalP"/>
    </source>
</evidence>
<feature type="chain" id="PRO_5007582571" evidence="2">
    <location>
        <begin position="23"/>
        <end position="242"/>
    </location>
</feature>
<feature type="region of interest" description="Disordered" evidence="1">
    <location>
        <begin position="66"/>
        <end position="105"/>
    </location>
</feature>
<evidence type="ECO:0000313" key="3">
    <source>
        <dbReference type="EMBL" id="KYN21037.1"/>
    </source>
</evidence>
<organism evidence="3 4">
    <name type="scientific">Trachymyrmex cornetzi</name>
    <dbReference type="NCBI Taxonomy" id="471704"/>
    <lineage>
        <taxon>Eukaryota</taxon>
        <taxon>Metazoa</taxon>
        <taxon>Ecdysozoa</taxon>
        <taxon>Arthropoda</taxon>
        <taxon>Hexapoda</taxon>
        <taxon>Insecta</taxon>
        <taxon>Pterygota</taxon>
        <taxon>Neoptera</taxon>
        <taxon>Endopterygota</taxon>
        <taxon>Hymenoptera</taxon>
        <taxon>Apocrita</taxon>
        <taxon>Aculeata</taxon>
        <taxon>Formicoidea</taxon>
        <taxon>Formicidae</taxon>
        <taxon>Myrmicinae</taxon>
        <taxon>Trachymyrmex</taxon>
    </lineage>
</organism>
<keyword evidence="2" id="KW-0732">Signal</keyword>